<dbReference type="EMBL" id="BKCN01000021">
    <property type="protein sequence ID" value="GER05312.1"/>
    <property type="molecule type" value="Genomic_DNA"/>
</dbReference>
<dbReference type="RefSeq" id="WP_150007367.1">
    <property type="nucleotide sequence ID" value="NZ_BKCN01000021.1"/>
</dbReference>
<dbReference type="InterPro" id="IPR040758">
    <property type="entry name" value="PrmC_N"/>
</dbReference>
<name>A0A5A7NAP1_9PROT</name>
<evidence type="ECO:0000313" key="2">
    <source>
        <dbReference type="EMBL" id="GER05312.1"/>
    </source>
</evidence>
<gene>
    <name evidence="2" type="ORF">JCM17846_29940</name>
</gene>
<evidence type="ECO:0000313" key="3">
    <source>
        <dbReference type="Proteomes" id="UP000324996"/>
    </source>
</evidence>
<proteinExistence type="predicted"/>
<accession>A0A5A7NAP1</accession>
<feature type="domain" description="Release factor glutamine methyltransferase N-terminal" evidence="1">
    <location>
        <begin position="15"/>
        <end position="55"/>
    </location>
</feature>
<reference evidence="2 3" key="1">
    <citation type="submission" date="2019-09" db="EMBL/GenBank/DDBJ databases">
        <title>NBRP : Genome information of microbial organism related human and environment.</title>
        <authorList>
            <person name="Hattori M."/>
            <person name="Oshima K."/>
            <person name="Inaba H."/>
            <person name="Suda W."/>
            <person name="Sakamoto M."/>
            <person name="Iino T."/>
            <person name="Kitahara M."/>
            <person name="Oshida Y."/>
            <person name="Iida T."/>
            <person name="Kudo T."/>
            <person name="Itoh T."/>
            <person name="Ohkuma M."/>
        </authorList>
    </citation>
    <scope>NUCLEOTIDE SEQUENCE [LARGE SCALE GENOMIC DNA]</scope>
    <source>
        <strain evidence="2 3">Q-1</strain>
    </source>
</reference>
<organism evidence="2 3">
    <name type="scientific">Iodidimonas nitroreducens</name>
    <dbReference type="NCBI Taxonomy" id="1236968"/>
    <lineage>
        <taxon>Bacteria</taxon>
        <taxon>Pseudomonadati</taxon>
        <taxon>Pseudomonadota</taxon>
        <taxon>Alphaproteobacteria</taxon>
        <taxon>Iodidimonadales</taxon>
        <taxon>Iodidimonadaceae</taxon>
        <taxon>Iodidimonas</taxon>
    </lineage>
</organism>
<dbReference type="AlphaFoldDB" id="A0A5A7NAP1"/>
<dbReference type="Proteomes" id="UP000324996">
    <property type="component" value="Unassembled WGS sequence"/>
</dbReference>
<dbReference type="Gene3D" id="1.10.8.10">
    <property type="entry name" value="DNA helicase RuvA subunit, C-terminal domain"/>
    <property type="match status" value="1"/>
</dbReference>
<protein>
    <recommendedName>
        <fullName evidence="1">Release factor glutamine methyltransferase N-terminal domain-containing protein</fullName>
    </recommendedName>
</protein>
<evidence type="ECO:0000259" key="1">
    <source>
        <dbReference type="Pfam" id="PF17827"/>
    </source>
</evidence>
<keyword evidence="3" id="KW-1185">Reference proteome</keyword>
<dbReference type="Pfam" id="PF17827">
    <property type="entry name" value="PrmC_N"/>
    <property type="match status" value="1"/>
</dbReference>
<sequence>MPDHQKAEGLTVAALLSGGREKLISQGIETARLDAQILLAHALGRSRMDLVMNPAIEPGMARSLPIMRLLIGGCGMNPLPILWGSGNFMAMISASITQH</sequence>
<comment type="caution">
    <text evidence="2">The sequence shown here is derived from an EMBL/GenBank/DDBJ whole genome shotgun (WGS) entry which is preliminary data.</text>
</comment>